<feature type="signal peptide" evidence="1">
    <location>
        <begin position="1"/>
        <end position="23"/>
    </location>
</feature>
<dbReference type="WBParaSite" id="SVE_1751700.1">
    <property type="protein sequence ID" value="SVE_1751700.1"/>
    <property type="gene ID" value="SVE_1751700"/>
</dbReference>
<organism evidence="2 3">
    <name type="scientific">Strongyloides venezuelensis</name>
    <name type="common">Threadworm</name>
    <dbReference type="NCBI Taxonomy" id="75913"/>
    <lineage>
        <taxon>Eukaryota</taxon>
        <taxon>Metazoa</taxon>
        <taxon>Ecdysozoa</taxon>
        <taxon>Nematoda</taxon>
        <taxon>Chromadorea</taxon>
        <taxon>Rhabditida</taxon>
        <taxon>Tylenchina</taxon>
        <taxon>Panagrolaimomorpha</taxon>
        <taxon>Strongyloidoidea</taxon>
        <taxon>Strongyloididae</taxon>
        <taxon>Strongyloides</taxon>
    </lineage>
</organism>
<feature type="chain" id="PRO_5005330268" evidence="1">
    <location>
        <begin position="24"/>
        <end position="100"/>
    </location>
</feature>
<keyword evidence="2" id="KW-1185">Reference proteome</keyword>
<evidence type="ECO:0000256" key="1">
    <source>
        <dbReference type="SAM" id="SignalP"/>
    </source>
</evidence>
<name>A0A0K0FYJ0_STRVS</name>
<evidence type="ECO:0000313" key="3">
    <source>
        <dbReference type="WBParaSite" id="SVE_1751700.1"/>
    </source>
</evidence>
<sequence length="100" mass="11824">MAYSSILIKVTFLIVGFILLISAESSKNAPVSEQFNANEGTELFNPYFYQFKKFQYPTDNEIFSYYQTNEQIPIRDRKWASQLRYGKRSNWASQLRYGKK</sequence>
<proteinExistence type="predicted"/>
<reference evidence="2" key="1">
    <citation type="submission" date="2014-07" db="EMBL/GenBank/DDBJ databases">
        <authorList>
            <person name="Martin A.A"/>
            <person name="De Silva N."/>
        </authorList>
    </citation>
    <scope>NUCLEOTIDE SEQUENCE</scope>
</reference>
<evidence type="ECO:0000313" key="2">
    <source>
        <dbReference type="Proteomes" id="UP000035680"/>
    </source>
</evidence>
<dbReference type="Proteomes" id="UP000035680">
    <property type="component" value="Unassembled WGS sequence"/>
</dbReference>
<dbReference type="AlphaFoldDB" id="A0A0K0FYJ0"/>
<accession>A0A0K0FYJ0</accession>
<protein>
    <submittedName>
        <fullName evidence="3">Uncharacterized protein</fullName>
    </submittedName>
</protein>
<reference evidence="3" key="2">
    <citation type="submission" date="2015-08" db="UniProtKB">
        <authorList>
            <consortium name="WormBaseParasite"/>
        </authorList>
    </citation>
    <scope>IDENTIFICATION</scope>
</reference>
<keyword evidence="1" id="KW-0732">Signal</keyword>